<evidence type="ECO:0000313" key="1">
    <source>
        <dbReference type="Proteomes" id="UP000515208"/>
    </source>
</evidence>
<protein>
    <submittedName>
        <fullName evidence="2">Uncharacterized protein LOC104985160</fullName>
    </submittedName>
</protein>
<dbReference type="OrthoDB" id="9801193at2759"/>
<reference evidence="2" key="1">
    <citation type="submission" date="2025-08" db="UniProtKB">
        <authorList>
            <consortium name="RefSeq"/>
        </authorList>
    </citation>
    <scope>IDENTIFICATION</scope>
    <source>
        <tissue evidence="2">Blood</tissue>
    </source>
</reference>
<proteinExistence type="predicted"/>
<keyword evidence="1" id="KW-1185">Reference proteome</keyword>
<organism evidence="1 2">
    <name type="scientific">Bison bison bison</name>
    <name type="common">North American plains bison</name>
    <dbReference type="NCBI Taxonomy" id="43346"/>
    <lineage>
        <taxon>Eukaryota</taxon>
        <taxon>Metazoa</taxon>
        <taxon>Chordata</taxon>
        <taxon>Craniata</taxon>
        <taxon>Vertebrata</taxon>
        <taxon>Euteleostomi</taxon>
        <taxon>Mammalia</taxon>
        <taxon>Eutheria</taxon>
        <taxon>Laurasiatheria</taxon>
        <taxon>Artiodactyla</taxon>
        <taxon>Ruminantia</taxon>
        <taxon>Pecora</taxon>
        <taxon>Bovidae</taxon>
        <taxon>Bovinae</taxon>
        <taxon>Bison</taxon>
    </lineage>
</organism>
<gene>
    <name evidence="2" type="primary">LOC104985160</name>
</gene>
<sequence>SNGASGIQALDPKGPHSFFFILAAHQNLASKIFSSCCKCCEKPDAADDAKIPNQTQELQLLKHGVQKNELNRQSLKHSDAAPCMSMGKATLPSEKTTSCFSSSEYGEFETGTLTLTGNLLGREPCPHVQTRPLYGKFQEGRAYMSVIPPNSTRFIADKHAKKRLCIESLQVEEDASESWTVAISRKKKCGSLDGHRHCARYQHVPDREWRWGGGGHMTYRLFQNLILNRDGGDRNSPSRPKAESSLGVLPFLLSDVNLQVSKRGFHKRRLSRYSQDHWPYQPCLIGRP</sequence>
<evidence type="ECO:0000313" key="2">
    <source>
        <dbReference type="RefSeq" id="XP_010833492.1"/>
    </source>
</evidence>
<dbReference type="CTD" id="100505478"/>
<dbReference type="RefSeq" id="XP_010833492.1">
    <property type="nucleotide sequence ID" value="XM_010835190.1"/>
</dbReference>
<dbReference type="Proteomes" id="UP000515208">
    <property type="component" value="Unplaced"/>
</dbReference>
<dbReference type="KEGG" id="bbis:104985160"/>
<accession>A0A6P3H3A6</accession>
<name>A0A6P3H3A6_BISBB</name>
<dbReference type="GeneID" id="104985160"/>
<dbReference type="AlphaFoldDB" id="A0A6P3H3A6"/>
<feature type="non-terminal residue" evidence="2">
    <location>
        <position position="1"/>
    </location>
</feature>